<reference evidence="6 7" key="1">
    <citation type="journal article" date="2009" name="Stand. Genomic Sci.">
        <title>Complete genome sequence of Desulfotomaculum acetoxidans type strain (5575).</title>
        <authorList>
            <person name="Spring S."/>
            <person name="Lapidus A."/>
            <person name="Schroder M."/>
            <person name="Gleim D."/>
            <person name="Sims D."/>
            <person name="Meincke L."/>
            <person name="Glavina Del Rio T."/>
            <person name="Tice H."/>
            <person name="Copeland A."/>
            <person name="Cheng J.F."/>
            <person name="Lucas S."/>
            <person name="Chen F."/>
            <person name="Nolan M."/>
            <person name="Bruce D."/>
            <person name="Goodwin L."/>
            <person name="Pitluck S."/>
            <person name="Ivanova N."/>
            <person name="Mavromatis K."/>
            <person name="Mikhailova N."/>
            <person name="Pati A."/>
            <person name="Chen A."/>
            <person name="Palaniappan K."/>
            <person name="Land M."/>
            <person name="Hauser L."/>
            <person name="Chang Y.J."/>
            <person name="Jeffries C.D."/>
            <person name="Chain P."/>
            <person name="Saunders E."/>
            <person name="Brettin T."/>
            <person name="Detter J.C."/>
            <person name="Goker M."/>
            <person name="Bristow J."/>
            <person name="Eisen J.A."/>
            <person name="Markowitz V."/>
            <person name="Hugenholtz P."/>
            <person name="Kyrpides N.C."/>
            <person name="Klenk H.P."/>
            <person name="Han C."/>
        </authorList>
    </citation>
    <scope>NUCLEOTIDE SEQUENCE [LARGE SCALE GENOMIC DNA]</scope>
    <source>
        <strain evidence="7">ATCC 49208 / DSM 771 / VKM B-1644</strain>
    </source>
</reference>
<dbReference type="PROSITE" id="PS51257">
    <property type="entry name" value="PROKAR_LIPOPROTEIN"/>
    <property type="match status" value="1"/>
</dbReference>
<dbReference type="eggNOG" id="COG0803">
    <property type="taxonomic scope" value="Bacteria"/>
</dbReference>
<sequence length="307" mass="33856">MKKLYFGVLLVLAAVIITACGNKSEQAHVQALKNVNADGKLKVVTTFYPLYEFASQTGGDRVNVYNLMPPGAEPHDWEPAPRDMASIEQADLFIYNGAGLEPWVEQRLLPVLAGKKVKVLDASAGQKLISASKGTYDPHYWLDPLMARHTVESIAAAISEIDPNNGQYYRERASAYGEKLLKLDKEYSAAAQSFTSKDLVTSHSAFAYMCRRYGMQQVSVLGLSPEAQPSPAQLKEVVEFVRQNKVRCIFFEPLISSQLSETVAREAKVKTGVLNTIAGLTEEQQAQGENYISLMYSNLAALKEALQ</sequence>
<dbReference type="InterPro" id="IPR050492">
    <property type="entry name" value="Bact_metal-bind_prot9"/>
</dbReference>
<dbReference type="CDD" id="cd01017">
    <property type="entry name" value="AdcA"/>
    <property type="match status" value="1"/>
</dbReference>
<feature type="signal peptide" evidence="5">
    <location>
        <begin position="1"/>
        <end position="19"/>
    </location>
</feature>
<dbReference type="GO" id="GO:0046872">
    <property type="term" value="F:metal ion binding"/>
    <property type="evidence" value="ECO:0007669"/>
    <property type="project" value="InterPro"/>
</dbReference>
<dbReference type="SUPFAM" id="SSF53807">
    <property type="entry name" value="Helical backbone' metal receptor"/>
    <property type="match status" value="1"/>
</dbReference>
<dbReference type="STRING" id="485916.Dtox_4184"/>
<accession>C8VZA7</accession>
<dbReference type="AlphaFoldDB" id="C8VZA7"/>
<dbReference type="PRINTS" id="PR00690">
    <property type="entry name" value="ADHESNFAMILY"/>
</dbReference>
<gene>
    <name evidence="6" type="ordered locus">Dtox_4184</name>
</gene>
<protein>
    <submittedName>
        <fullName evidence="6">Periplasmic solute binding protein</fullName>
    </submittedName>
</protein>
<dbReference type="HOGENOM" id="CLU_016838_1_0_9"/>
<keyword evidence="7" id="KW-1185">Reference proteome</keyword>
<dbReference type="Proteomes" id="UP000002217">
    <property type="component" value="Chromosome"/>
</dbReference>
<evidence type="ECO:0000256" key="3">
    <source>
        <dbReference type="ARBA" id="ARBA00022729"/>
    </source>
</evidence>
<dbReference type="EMBL" id="CP001720">
    <property type="protein sequence ID" value="ACV64852.1"/>
    <property type="molecule type" value="Genomic_DNA"/>
</dbReference>
<dbReference type="InterPro" id="IPR006128">
    <property type="entry name" value="Lipoprotein_PsaA-like"/>
</dbReference>
<feature type="chain" id="PRO_5039723771" evidence="5">
    <location>
        <begin position="20"/>
        <end position="307"/>
    </location>
</feature>
<dbReference type="PRINTS" id="PR00691">
    <property type="entry name" value="ADHESINB"/>
</dbReference>
<dbReference type="OrthoDB" id="9810636at2"/>
<organism evidence="6 7">
    <name type="scientific">Desulfofarcimen acetoxidans (strain ATCC 49208 / DSM 771 / KCTC 5769 / VKM B-1644 / 5575)</name>
    <name type="common">Desulfotomaculum acetoxidans</name>
    <dbReference type="NCBI Taxonomy" id="485916"/>
    <lineage>
        <taxon>Bacteria</taxon>
        <taxon>Bacillati</taxon>
        <taxon>Bacillota</taxon>
        <taxon>Clostridia</taxon>
        <taxon>Eubacteriales</taxon>
        <taxon>Peptococcaceae</taxon>
        <taxon>Desulfofarcimen</taxon>
    </lineage>
</organism>
<evidence type="ECO:0000256" key="4">
    <source>
        <dbReference type="RuleBase" id="RU003512"/>
    </source>
</evidence>
<evidence type="ECO:0000313" key="6">
    <source>
        <dbReference type="EMBL" id="ACV64852.1"/>
    </source>
</evidence>
<dbReference type="GO" id="GO:0030001">
    <property type="term" value="P:metal ion transport"/>
    <property type="evidence" value="ECO:0007669"/>
    <property type="project" value="InterPro"/>
</dbReference>
<dbReference type="RefSeq" id="WP_015759522.1">
    <property type="nucleotide sequence ID" value="NC_013216.1"/>
</dbReference>
<dbReference type="Pfam" id="PF01297">
    <property type="entry name" value="ZnuA"/>
    <property type="match status" value="1"/>
</dbReference>
<dbReference type="InterPro" id="IPR006127">
    <property type="entry name" value="ZnuA-like"/>
</dbReference>
<dbReference type="InterPro" id="IPR006129">
    <property type="entry name" value="AdhesinB"/>
</dbReference>
<evidence type="ECO:0000256" key="5">
    <source>
        <dbReference type="SAM" id="SignalP"/>
    </source>
</evidence>
<name>C8VZA7_DESAS</name>
<evidence type="ECO:0000256" key="2">
    <source>
        <dbReference type="ARBA" id="ARBA00022448"/>
    </source>
</evidence>
<dbReference type="Gene3D" id="3.40.50.1980">
    <property type="entry name" value="Nitrogenase molybdenum iron protein domain"/>
    <property type="match status" value="2"/>
</dbReference>
<dbReference type="GO" id="GO:0007155">
    <property type="term" value="P:cell adhesion"/>
    <property type="evidence" value="ECO:0007669"/>
    <property type="project" value="InterPro"/>
</dbReference>
<keyword evidence="2 4" id="KW-0813">Transport</keyword>
<evidence type="ECO:0000256" key="1">
    <source>
        <dbReference type="ARBA" id="ARBA00011028"/>
    </source>
</evidence>
<keyword evidence="3 5" id="KW-0732">Signal</keyword>
<dbReference type="PANTHER" id="PTHR42953">
    <property type="entry name" value="HIGH-AFFINITY ZINC UPTAKE SYSTEM PROTEIN ZNUA-RELATED"/>
    <property type="match status" value="1"/>
</dbReference>
<dbReference type="KEGG" id="dae:Dtox_4184"/>
<dbReference type="PANTHER" id="PTHR42953:SF3">
    <property type="entry name" value="HIGH-AFFINITY ZINC UPTAKE SYSTEM PROTEIN ZNUA"/>
    <property type="match status" value="1"/>
</dbReference>
<evidence type="ECO:0000313" key="7">
    <source>
        <dbReference type="Proteomes" id="UP000002217"/>
    </source>
</evidence>
<comment type="similarity">
    <text evidence="1 4">Belongs to the bacterial solute-binding protein 9 family.</text>
</comment>
<proteinExistence type="inferred from homology"/>